<organism evidence="2 3">
    <name type="scientific">Armillaria ostoyae</name>
    <name type="common">Armillaria root rot fungus</name>
    <dbReference type="NCBI Taxonomy" id="47428"/>
    <lineage>
        <taxon>Eukaryota</taxon>
        <taxon>Fungi</taxon>
        <taxon>Dikarya</taxon>
        <taxon>Basidiomycota</taxon>
        <taxon>Agaricomycotina</taxon>
        <taxon>Agaricomycetes</taxon>
        <taxon>Agaricomycetidae</taxon>
        <taxon>Agaricales</taxon>
        <taxon>Marasmiineae</taxon>
        <taxon>Physalacriaceae</taxon>
        <taxon>Armillaria</taxon>
    </lineage>
</organism>
<feature type="region of interest" description="Disordered" evidence="1">
    <location>
        <begin position="1"/>
        <end position="28"/>
    </location>
</feature>
<keyword evidence="3" id="KW-1185">Reference proteome</keyword>
<gene>
    <name evidence="2" type="ORF">ARMOST_11171</name>
</gene>
<protein>
    <submittedName>
        <fullName evidence="2">Uncharacterized protein</fullName>
    </submittedName>
</protein>
<evidence type="ECO:0000313" key="2">
    <source>
        <dbReference type="EMBL" id="SJL07819.1"/>
    </source>
</evidence>
<evidence type="ECO:0000313" key="3">
    <source>
        <dbReference type="Proteomes" id="UP000219338"/>
    </source>
</evidence>
<name>A0A284RGE2_ARMOS</name>
<sequence>MGSSLVASKVHQRKRPEDGVKSELDAKDDLFSNDAKSPGEDFDLDHVVSIAYITLTASQFLHPLLSFPPRPTPEAFSCCTLPLSKLSKPTSTPCNNLEQSAYLIDSHSTQYLNFALFGFINPARIVEQGKTSTLADDVVGRIDMTTNFFGKEMNNTSMGSSSQAPEQIPHSSFPLLPEQFHRPWLSNSLSHSLASSPISSSRLNLTLPLQIDVIVRFDDETMKVTSYDATLRRWSEFWDYFIPFLVPKAAEELMAANTAGVDYANSTDIVVHRAAADIYTVAQTYCVGDSKQYDSYGQCIEFLTKKVPFGAA</sequence>
<dbReference type="Proteomes" id="UP000219338">
    <property type="component" value="Unassembled WGS sequence"/>
</dbReference>
<dbReference type="OrthoDB" id="10010954at2759"/>
<evidence type="ECO:0000256" key="1">
    <source>
        <dbReference type="SAM" id="MobiDB-lite"/>
    </source>
</evidence>
<accession>A0A284RGE2</accession>
<reference evidence="3" key="1">
    <citation type="journal article" date="2017" name="Nat. Ecol. Evol.">
        <title>Genome expansion and lineage-specific genetic innovations in the forest pathogenic fungi Armillaria.</title>
        <authorList>
            <person name="Sipos G."/>
            <person name="Prasanna A.N."/>
            <person name="Walter M.C."/>
            <person name="O'Connor E."/>
            <person name="Balint B."/>
            <person name="Krizsan K."/>
            <person name="Kiss B."/>
            <person name="Hess J."/>
            <person name="Varga T."/>
            <person name="Slot J."/>
            <person name="Riley R."/>
            <person name="Boka B."/>
            <person name="Rigling D."/>
            <person name="Barry K."/>
            <person name="Lee J."/>
            <person name="Mihaltcheva S."/>
            <person name="LaButti K."/>
            <person name="Lipzen A."/>
            <person name="Waldron R."/>
            <person name="Moloney N.M."/>
            <person name="Sperisen C."/>
            <person name="Kredics L."/>
            <person name="Vagvoelgyi C."/>
            <person name="Patrignani A."/>
            <person name="Fitzpatrick D."/>
            <person name="Nagy I."/>
            <person name="Doyle S."/>
            <person name="Anderson J.B."/>
            <person name="Grigoriev I.V."/>
            <person name="Gueldener U."/>
            <person name="Muensterkoetter M."/>
            <person name="Nagy L.G."/>
        </authorList>
    </citation>
    <scope>NUCLEOTIDE SEQUENCE [LARGE SCALE GENOMIC DNA]</scope>
    <source>
        <strain evidence="3">C18/9</strain>
    </source>
</reference>
<dbReference type="EMBL" id="FUEG01000008">
    <property type="protein sequence ID" value="SJL07819.1"/>
    <property type="molecule type" value="Genomic_DNA"/>
</dbReference>
<feature type="compositionally biased region" description="Basic and acidic residues" evidence="1">
    <location>
        <begin position="15"/>
        <end position="28"/>
    </location>
</feature>
<proteinExistence type="predicted"/>
<dbReference type="AlphaFoldDB" id="A0A284RGE2"/>